<gene>
    <name evidence="1" type="ORF">OWV82_023767</name>
</gene>
<name>A0ACC1WXQ3_MELAZ</name>
<evidence type="ECO:0000313" key="2">
    <source>
        <dbReference type="Proteomes" id="UP001164539"/>
    </source>
</evidence>
<keyword evidence="2" id="KW-1185">Reference proteome</keyword>
<dbReference type="EMBL" id="CM051406">
    <property type="protein sequence ID" value="KAJ4703936.1"/>
    <property type="molecule type" value="Genomic_DNA"/>
</dbReference>
<protein>
    <submittedName>
        <fullName evidence="1">GPI-anchored protein</fullName>
    </submittedName>
</protein>
<evidence type="ECO:0000313" key="1">
    <source>
        <dbReference type="EMBL" id="KAJ4703936.1"/>
    </source>
</evidence>
<dbReference type="Proteomes" id="UP001164539">
    <property type="component" value="Chromosome 13"/>
</dbReference>
<reference evidence="1 2" key="1">
    <citation type="journal article" date="2023" name="Science">
        <title>Complex scaffold remodeling in plant triterpene biosynthesis.</title>
        <authorList>
            <person name="De La Pena R."/>
            <person name="Hodgson H."/>
            <person name="Liu J.C."/>
            <person name="Stephenson M.J."/>
            <person name="Martin A.C."/>
            <person name="Owen C."/>
            <person name="Harkess A."/>
            <person name="Leebens-Mack J."/>
            <person name="Jimenez L.E."/>
            <person name="Osbourn A."/>
            <person name="Sattely E.S."/>
        </authorList>
    </citation>
    <scope>NUCLEOTIDE SEQUENCE [LARGE SCALE GENOMIC DNA]</scope>
    <source>
        <strain evidence="2">cv. JPN11</strain>
        <tissue evidence="1">Leaf</tissue>
    </source>
</reference>
<comment type="caution">
    <text evidence="1">The sequence shown here is derived from an EMBL/GenBank/DDBJ whole genome shotgun (WGS) entry which is preliminary data.</text>
</comment>
<proteinExistence type="predicted"/>
<sequence>MSEGVSLRLSLSMVLSLVFLLLLCFHESCCIPLYNLKGPLSTNRRADDLMPQISPAGSPQPFLPLLAPSPLAPFTNSTVPKLSGQCILNFTAVESLMSMTSIDCYAFFAPLLANVMCCPQLEATLLILIGQSSKKTNVLALNGTLAELCLSDIEQLLVGQGAADNLKQICSIHPSNLTEGSCPVKDVNEFESTVDSSKLLTACGKVDPVKECCDQTCQSAILEAAAKLALRTSDSLNMDGPNVLSDHSTRINDCKNVVLRWLGSKLDHSRAKEVLRGLSNCNINKVCPLAFPNTKHVAKSCGNEISNQTACCIDMESYVSHLQKQSLITNLQALDCATLLGMKLQKSSITTDVFKLCHISLKDFSLQATGNQEAGCLLPSLPSDATFDKSSGISFICDLNDNIPAPWPSSSQLPTPSCNKTIRIPALPAAASAQSGLYNEDLKFYQLFALSAILLMLI</sequence>
<accession>A0ACC1WXQ3</accession>
<organism evidence="1 2">
    <name type="scientific">Melia azedarach</name>
    <name type="common">Chinaberry tree</name>
    <dbReference type="NCBI Taxonomy" id="155640"/>
    <lineage>
        <taxon>Eukaryota</taxon>
        <taxon>Viridiplantae</taxon>
        <taxon>Streptophyta</taxon>
        <taxon>Embryophyta</taxon>
        <taxon>Tracheophyta</taxon>
        <taxon>Spermatophyta</taxon>
        <taxon>Magnoliopsida</taxon>
        <taxon>eudicotyledons</taxon>
        <taxon>Gunneridae</taxon>
        <taxon>Pentapetalae</taxon>
        <taxon>rosids</taxon>
        <taxon>malvids</taxon>
        <taxon>Sapindales</taxon>
        <taxon>Meliaceae</taxon>
        <taxon>Melia</taxon>
    </lineage>
</organism>